<keyword evidence="9" id="KW-1185">Reference proteome</keyword>
<dbReference type="NCBIfam" id="TIGR03954">
    <property type="entry name" value="integ_memb_HG"/>
    <property type="match status" value="1"/>
</dbReference>
<dbReference type="GO" id="GO:0005886">
    <property type="term" value="C:plasma membrane"/>
    <property type="evidence" value="ECO:0007669"/>
    <property type="project" value="UniProtKB-SubCell"/>
</dbReference>
<keyword evidence="4 6" id="KW-1133">Transmembrane helix</keyword>
<evidence type="ECO:0000256" key="5">
    <source>
        <dbReference type="ARBA" id="ARBA00023136"/>
    </source>
</evidence>
<gene>
    <name evidence="8" type="ORF">GKZ89_15170</name>
</gene>
<keyword evidence="3 6" id="KW-0812">Transmembrane</keyword>
<dbReference type="EMBL" id="WMIB01000018">
    <property type="protein sequence ID" value="MTH54743.1"/>
    <property type="molecule type" value="Genomic_DNA"/>
</dbReference>
<evidence type="ECO:0000313" key="8">
    <source>
        <dbReference type="EMBL" id="MTH54743.1"/>
    </source>
</evidence>
<evidence type="ECO:0000256" key="1">
    <source>
        <dbReference type="ARBA" id="ARBA00004651"/>
    </source>
</evidence>
<dbReference type="AlphaFoldDB" id="A0A7X2S7K6"/>
<protein>
    <submittedName>
        <fullName evidence="8">DUF3817 domain-containing protein</fullName>
    </submittedName>
</protein>
<dbReference type="RefSeq" id="WP_155113257.1">
    <property type="nucleotide sequence ID" value="NZ_WMIB01000018.1"/>
</dbReference>
<dbReference type="Proteomes" id="UP000434639">
    <property type="component" value="Unassembled WGS sequence"/>
</dbReference>
<evidence type="ECO:0000259" key="7">
    <source>
        <dbReference type="Pfam" id="PF12823"/>
    </source>
</evidence>
<feature type="transmembrane region" description="Helical" evidence="6">
    <location>
        <begin position="70"/>
        <end position="89"/>
    </location>
</feature>
<sequence>MLISTPIQRLRLIGTIEGISFIVLLSIAMPLKYMADIPMAVTIAGSLHGLFFVLFILAVLHAAYRHRWSIIKMGLAVLASIIPFGTFFLNKKLPER</sequence>
<evidence type="ECO:0000313" key="9">
    <source>
        <dbReference type="Proteomes" id="UP000434639"/>
    </source>
</evidence>
<feature type="transmembrane region" description="Helical" evidence="6">
    <location>
        <begin position="12"/>
        <end position="31"/>
    </location>
</feature>
<evidence type="ECO:0000256" key="3">
    <source>
        <dbReference type="ARBA" id="ARBA00022692"/>
    </source>
</evidence>
<feature type="domain" description="DUF3817" evidence="7">
    <location>
        <begin position="8"/>
        <end position="93"/>
    </location>
</feature>
<dbReference type="InterPro" id="IPR023845">
    <property type="entry name" value="DUF3817_TM"/>
</dbReference>
<reference evidence="8 9" key="1">
    <citation type="journal article" date="2017" name="Int. J. Syst. Evol. Microbiol.">
        <title>Bacillus mangrovi sp. nov., isolated from a sediment sample from a mangrove forest.</title>
        <authorList>
            <person name="Gupta V."/>
            <person name="Singh P.K."/>
            <person name="Korpole S."/>
            <person name="Tanuku N.R.S."/>
            <person name="Pinnaka A.K."/>
        </authorList>
    </citation>
    <scope>NUCLEOTIDE SEQUENCE [LARGE SCALE GENOMIC DNA]</scope>
    <source>
        <strain evidence="8 9">KCTC 33872</strain>
    </source>
</reference>
<comment type="subcellular location">
    <subcellularLocation>
        <location evidence="1">Cell membrane</location>
        <topology evidence="1">Multi-pass membrane protein</topology>
    </subcellularLocation>
</comment>
<comment type="caution">
    <text evidence="8">The sequence shown here is derived from an EMBL/GenBank/DDBJ whole genome shotgun (WGS) entry which is preliminary data.</text>
</comment>
<feature type="transmembrane region" description="Helical" evidence="6">
    <location>
        <begin position="37"/>
        <end position="63"/>
    </location>
</feature>
<keyword evidence="2" id="KW-1003">Cell membrane</keyword>
<name>A0A7X2S7K6_9BACI</name>
<dbReference type="PANTHER" id="PTHR40077">
    <property type="entry name" value="MEMBRANE PROTEIN-RELATED"/>
    <property type="match status" value="1"/>
</dbReference>
<dbReference type="OrthoDB" id="1121311at2"/>
<dbReference type="Pfam" id="PF12823">
    <property type="entry name" value="DUF3817"/>
    <property type="match status" value="1"/>
</dbReference>
<evidence type="ECO:0000256" key="2">
    <source>
        <dbReference type="ARBA" id="ARBA00022475"/>
    </source>
</evidence>
<evidence type="ECO:0000256" key="6">
    <source>
        <dbReference type="SAM" id="Phobius"/>
    </source>
</evidence>
<evidence type="ECO:0000256" key="4">
    <source>
        <dbReference type="ARBA" id="ARBA00022989"/>
    </source>
</evidence>
<accession>A0A7X2S7K6</accession>
<proteinExistence type="predicted"/>
<organism evidence="8 9">
    <name type="scientific">Metabacillus mangrovi</name>
    <dbReference type="NCBI Taxonomy" id="1491830"/>
    <lineage>
        <taxon>Bacteria</taxon>
        <taxon>Bacillati</taxon>
        <taxon>Bacillota</taxon>
        <taxon>Bacilli</taxon>
        <taxon>Bacillales</taxon>
        <taxon>Bacillaceae</taxon>
        <taxon>Metabacillus</taxon>
    </lineage>
</organism>
<keyword evidence="5 6" id="KW-0472">Membrane</keyword>
<dbReference type="PANTHER" id="PTHR40077:SF1">
    <property type="entry name" value="MEMBRANE PROTEIN"/>
    <property type="match status" value="1"/>
</dbReference>